<reference evidence="9" key="1">
    <citation type="submission" date="2017-06" db="EMBL/GenBank/DDBJ databases">
        <authorList>
            <person name="Varghese N."/>
            <person name="Submissions S."/>
        </authorList>
    </citation>
    <scope>NUCLEOTIDE SEQUENCE [LARGE SCALE GENOMIC DNA]</scope>
    <source>
        <strain evidence="9">LNB2</strain>
    </source>
</reference>
<evidence type="ECO:0000313" key="9">
    <source>
        <dbReference type="Proteomes" id="UP000198281"/>
    </source>
</evidence>
<evidence type="ECO:0000256" key="6">
    <source>
        <dbReference type="ARBA" id="ARBA00023211"/>
    </source>
</evidence>
<dbReference type="AlphaFoldDB" id="A0A239FMQ9"/>
<proteinExistence type="predicted"/>
<evidence type="ECO:0000256" key="5">
    <source>
        <dbReference type="ARBA" id="ARBA00022842"/>
    </source>
</evidence>
<evidence type="ECO:0000256" key="4">
    <source>
        <dbReference type="ARBA" id="ARBA00022801"/>
    </source>
</evidence>
<organism evidence="8 9">
    <name type="scientific">Edaphosphingomonas laterariae</name>
    <dbReference type="NCBI Taxonomy" id="861865"/>
    <lineage>
        <taxon>Bacteria</taxon>
        <taxon>Pseudomonadati</taxon>
        <taxon>Pseudomonadota</taxon>
        <taxon>Alphaproteobacteria</taxon>
        <taxon>Sphingomonadales</taxon>
        <taxon>Rhizorhabdaceae</taxon>
        <taxon>Edaphosphingomonas</taxon>
    </lineage>
</organism>
<dbReference type="InterPro" id="IPR000086">
    <property type="entry name" value="NUDIX_hydrolase_dom"/>
</dbReference>
<dbReference type="PANTHER" id="PTHR12318:SF0">
    <property type="entry name" value="ACYL-COENZYME A DIPHOSPHATASE NUDT19"/>
    <property type="match status" value="1"/>
</dbReference>
<dbReference type="CDD" id="cd18870">
    <property type="entry name" value="NUDIX_AcylCoAdiphos_Nudt19"/>
    <property type="match status" value="1"/>
</dbReference>
<dbReference type="Gene3D" id="3.90.79.10">
    <property type="entry name" value="Nucleoside Triphosphate Pyrophosphohydrolase"/>
    <property type="match status" value="1"/>
</dbReference>
<comment type="cofactor">
    <cofactor evidence="1">
        <name>Mn(2+)</name>
        <dbReference type="ChEBI" id="CHEBI:29035"/>
    </cofactor>
</comment>
<dbReference type="InterPro" id="IPR015797">
    <property type="entry name" value="NUDIX_hydrolase-like_dom_sf"/>
</dbReference>
<dbReference type="EMBL" id="FZOS01000009">
    <property type="protein sequence ID" value="SNS58160.1"/>
    <property type="molecule type" value="Genomic_DNA"/>
</dbReference>
<name>A0A239FMQ9_9SPHN</name>
<evidence type="ECO:0000256" key="2">
    <source>
        <dbReference type="ARBA" id="ARBA00001946"/>
    </source>
</evidence>
<dbReference type="GO" id="GO:0046872">
    <property type="term" value="F:metal ion binding"/>
    <property type="evidence" value="ECO:0007669"/>
    <property type="project" value="UniProtKB-KW"/>
</dbReference>
<evidence type="ECO:0000256" key="3">
    <source>
        <dbReference type="ARBA" id="ARBA00022723"/>
    </source>
</evidence>
<evidence type="ECO:0000256" key="1">
    <source>
        <dbReference type="ARBA" id="ARBA00001936"/>
    </source>
</evidence>
<dbReference type="PANTHER" id="PTHR12318">
    <property type="entry name" value="TESTOSTERONE-REGULATED PROTEIN RP2"/>
    <property type="match status" value="1"/>
</dbReference>
<keyword evidence="9" id="KW-1185">Reference proteome</keyword>
<keyword evidence="5" id="KW-0460">Magnesium</keyword>
<dbReference type="PROSITE" id="PS51462">
    <property type="entry name" value="NUDIX"/>
    <property type="match status" value="1"/>
</dbReference>
<dbReference type="OrthoDB" id="7183442at2"/>
<dbReference type="SUPFAM" id="SSF55811">
    <property type="entry name" value="Nudix"/>
    <property type="match status" value="1"/>
</dbReference>
<evidence type="ECO:0000259" key="7">
    <source>
        <dbReference type="PROSITE" id="PS51462"/>
    </source>
</evidence>
<accession>A0A239FMQ9</accession>
<dbReference type="InterPro" id="IPR039121">
    <property type="entry name" value="NUDT19"/>
</dbReference>
<sequence>MAPAIPAATLVMMRPRDKAPPELLMIERAGTMAFAAGALVFPGGRIDPGDEALAANEAVVGASVPDDAAARIAAIRESIEEVGIAIGIVPPPDHAATAAIREALAEGGDLGALLAAGGWTIDLDALVPFARWRPNFKETRLFDTRFYLAVAPADAEPDADGGESVHALWIGAGEALDGAAEGRFRVIFPTRRNLERLALFADFGEARAHAAQFAIEPVTPWVEDRDGEKFLCIRADLGYPVTASPLANELRG</sequence>
<comment type="cofactor">
    <cofactor evidence="2">
        <name>Mg(2+)</name>
        <dbReference type="ChEBI" id="CHEBI:18420"/>
    </cofactor>
</comment>
<keyword evidence="3" id="KW-0479">Metal-binding</keyword>
<protein>
    <recommendedName>
        <fullName evidence="7">Nudix hydrolase domain-containing protein</fullName>
    </recommendedName>
</protein>
<evidence type="ECO:0000313" key="8">
    <source>
        <dbReference type="EMBL" id="SNS58160.1"/>
    </source>
</evidence>
<keyword evidence="4" id="KW-0378">Hydrolase</keyword>
<gene>
    <name evidence="8" type="ORF">SAMN06295912_109126</name>
</gene>
<keyword evidence="6" id="KW-0464">Manganese</keyword>
<feature type="domain" description="Nudix hydrolase" evidence="7">
    <location>
        <begin position="3"/>
        <end position="192"/>
    </location>
</feature>
<dbReference type="GO" id="GO:0016818">
    <property type="term" value="F:hydrolase activity, acting on acid anhydrides, in phosphorus-containing anhydrides"/>
    <property type="evidence" value="ECO:0007669"/>
    <property type="project" value="InterPro"/>
</dbReference>
<dbReference type="Proteomes" id="UP000198281">
    <property type="component" value="Unassembled WGS sequence"/>
</dbReference>